<dbReference type="GO" id="GO:0005576">
    <property type="term" value="C:extracellular region"/>
    <property type="evidence" value="ECO:0007669"/>
    <property type="project" value="InterPro"/>
</dbReference>
<reference evidence="2 3" key="1">
    <citation type="journal article" date="2007" name="Nature">
        <title>Evolution of genes and genomes on the Drosophila phylogeny.</title>
        <authorList>
            <consortium name="Drosophila 12 Genomes Consortium"/>
            <person name="Clark A.G."/>
            <person name="Eisen M.B."/>
            <person name="Smith D.R."/>
            <person name="Bergman C.M."/>
            <person name="Oliver B."/>
            <person name="Markow T.A."/>
            <person name="Kaufman T.C."/>
            <person name="Kellis M."/>
            <person name="Gelbart W."/>
            <person name="Iyer V.N."/>
            <person name="Pollard D.A."/>
            <person name="Sackton T.B."/>
            <person name="Larracuente A.M."/>
            <person name="Singh N.D."/>
            <person name="Abad J.P."/>
            <person name="Abt D.N."/>
            <person name="Adryan B."/>
            <person name="Aguade M."/>
            <person name="Akashi H."/>
            <person name="Anderson W.W."/>
            <person name="Aquadro C.F."/>
            <person name="Ardell D.H."/>
            <person name="Arguello R."/>
            <person name="Artieri C.G."/>
            <person name="Barbash D.A."/>
            <person name="Barker D."/>
            <person name="Barsanti P."/>
            <person name="Batterham P."/>
            <person name="Batzoglou S."/>
            <person name="Begun D."/>
            <person name="Bhutkar A."/>
            <person name="Blanco E."/>
            <person name="Bosak S.A."/>
            <person name="Bradley R.K."/>
            <person name="Brand A.D."/>
            <person name="Brent M.R."/>
            <person name="Brooks A.N."/>
            <person name="Brown R.H."/>
            <person name="Butlin R.K."/>
            <person name="Caggese C."/>
            <person name="Calvi B.R."/>
            <person name="Bernardo de Carvalho A."/>
            <person name="Caspi A."/>
            <person name="Castrezana S."/>
            <person name="Celniker S.E."/>
            <person name="Chang J.L."/>
            <person name="Chapple C."/>
            <person name="Chatterji S."/>
            <person name="Chinwalla A."/>
            <person name="Civetta A."/>
            <person name="Clifton S.W."/>
            <person name="Comeron J.M."/>
            <person name="Costello J.C."/>
            <person name="Coyne J.A."/>
            <person name="Daub J."/>
            <person name="David R.G."/>
            <person name="Delcher A.L."/>
            <person name="Delehaunty K."/>
            <person name="Do C.B."/>
            <person name="Ebling H."/>
            <person name="Edwards K."/>
            <person name="Eickbush T."/>
            <person name="Evans J.D."/>
            <person name="Filipski A."/>
            <person name="Findeiss S."/>
            <person name="Freyhult E."/>
            <person name="Fulton L."/>
            <person name="Fulton R."/>
            <person name="Garcia A.C."/>
            <person name="Gardiner A."/>
            <person name="Garfield D.A."/>
            <person name="Garvin B.E."/>
            <person name="Gibson G."/>
            <person name="Gilbert D."/>
            <person name="Gnerre S."/>
            <person name="Godfrey J."/>
            <person name="Good R."/>
            <person name="Gotea V."/>
            <person name="Gravely B."/>
            <person name="Greenberg A.J."/>
            <person name="Griffiths-Jones S."/>
            <person name="Gross S."/>
            <person name="Guigo R."/>
            <person name="Gustafson E.A."/>
            <person name="Haerty W."/>
            <person name="Hahn M.W."/>
            <person name="Halligan D.L."/>
            <person name="Halpern A.L."/>
            <person name="Halter G.M."/>
            <person name="Han M.V."/>
            <person name="Heger A."/>
            <person name="Hillier L."/>
            <person name="Hinrichs A.S."/>
            <person name="Holmes I."/>
            <person name="Hoskins R.A."/>
            <person name="Hubisz M.J."/>
            <person name="Hultmark D."/>
            <person name="Huntley M.A."/>
            <person name="Jaffe D.B."/>
            <person name="Jagadeeshan S."/>
            <person name="Jeck W.R."/>
            <person name="Johnson J."/>
            <person name="Jones C.D."/>
            <person name="Jordan W.C."/>
            <person name="Karpen G.H."/>
            <person name="Kataoka E."/>
            <person name="Keightley P.D."/>
            <person name="Kheradpour P."/>
            <person name="Kirkness E.F."/>
            <person name="Koerich L.B."/>
            <person name="Kristiansen K."/>
            <person name="Kudrna D."/>
            <person name="Kulathinal R.J."/>
            <person name="Kumar S."/>
            <person name="Kwok R."/>
            <person name="Lander E."/>
            <person name="Langley C.H."/>
            <person name="Lapoint R."/>
            <person name="Lazzaro B.P."/>
            <person name="Lee S.J."/>
            <person name="Levesque L."/>
            <person name="Li R."/>
            <person name="Lin C.F."/>
            <person name="Lin M.F."/>
            <person name="Lindblad-Toh K."/>
            <person name="Llopart A."/>
            <person name="Long M."/>
            <person name="Low L."/>
            <person name="Lozovsky E."/>
            <person name="Lu J."/>
            <person name="Luo M."/>
            <person name="Machado C.A."/>
            <person name="Makalowski W."/>
            <person name="Marzo M."/>
            <person name="Matsuda M."/>
            <person name="Matzkin L."/>
            <person name="McAllister B."/>
            <person name="McBride C.S."/>
            <person name="McKernan B."/>
            <person name="McKernan K."/>
            <person name="Mendez-Lago M."/>
            <person name="Minx P."/>
            <person name="Mollenhauer M.U."/>
            <person name="Montooth K."/>
            <person name="Mount S.M."/>
            <person name="Mu X."/>
            <person name="Myers E."/>
            <person name="Negre B."/>
            <person name="Newfeld S."/>
            <person name="Nielsen R."/>
            <person name="Noor M.A."/>
            <person name="O'Grady P."/>
            <person name="Pachter L."/>
            <person name="Papaceit M."/>
            <person name="Parisi M.J."/>
            <person name="Parisi M."/>
            <person name="Parts L."/>
            <person name="Pedersen J.S."/>
            <person name="Pesole G."/>
            <person name="Phillippy A.M."/>
            <person name="Ponting C.P."/>
            <person name="Pop M."/>
            <person name="Porcelli D."/>
            <person name="Powell J.R."/>
            <person name="Prohaska S."/>
            <person name="Pruitt K."/>
            <person name="Puig M."/>
            <person name="Quesneville H."/>
            <person name="Ram K.R."/>
            <person name="Rand D."/>
            <person name="Rasmussen M.D."/>
            <person name="Reed L.K."/>
            <person name="Reenan R."/>
            <person name="Reily A."/>
            <person name="Remington K.A."/>
            <person name="Rieger T.T."/>
            <person name="Ritchie M.G."/>
            <person name="Robin C."/>
            <person name="Rogers Y.H."/>
            <person name="Rohde C."/>
            <person name="Rozas J."/>
            <person name="Rubenfield M.J."/>
            <person name="Ruiz A."/>
            <person name="Russo S."/>
            <person name="Salzberg S.L."/>
            <person name="Sanchez-Gracia A."/>
            <person name="Saranga D.J."/>
            <person name="Sato H."/>
            <person name="Schaeffer S.W."/>
            <person name="Schatz M.C."/>
            <person name="Schlenke T."/>
            <person name="Schwartz R."/>
            <person name="Segarra C."/>
            <person name="Singh R.S."/>
            <person name="Sirot L."/>
            <person name="Sirota M."/>
            <person name="Sisneros N.B."/>
            <person name="Smith C.D."/>
            <person name="Smith T.F."/>
            <person name="Spieth J."/>
            <person name="Stage D.E."/>
            <person name="Stark A."/>
            <person name="Stephan W."/>
            <person name="Strausberg R.L."/>
            <person name="Strempel S."/>
            <person name="Sturgill D."/>
            <person name="Sutton G."/>
            <person name="Sutton G.G."/>
            <person name="Tao W."/>
            <person name="Teichmann S."/>
            <person name="Tobari Y.N."/>
            <person name="Tomimura Y."/>
            <person name="Tsolas J.M."/>
            <person name="Valente V.L."/>
            <person name="Venter E."/>
            <person name="Venter J.C."/>
            <person name="Vicario S."/>
            <person name="Vieira F.G."/>
            <person name="Vilella A.J."/>
            <person name="Villasante A."/>
            <person name="Walenz B."/>
            <person name="Wang J."/>
            <person name="Wasserman M."/>
            <person name="Watts T."/>
            <person name="Wilson D."/>
            <person name="Wilson R.K."/>
            <person name="Wing R.A."/>
            <person name="Wolfner M.F."/>
            <person name="Wong A."/>
            <person name="Wong G.K."/>
            <person name="Wu C.I."/>
            <person name="Wu G."/>
            <person name="Yamamoto D."/>
            <person name="Yang H.P."/>
            <person name="Yang S.P."/>
            <person name="Yorke J.A."/>
            <person name="Yoshida K."/>
            <person name="Zdobnov E."/>
            <person name="Zhang P."/>
            <person name="Zhang Y."/>
            <person name="Zimin A.V."/>
            <person name="Baldwin J."/>
            <person name="Abdouelleil A."/>
            <person name="Abdulkadir J."/>
            <person name="Abebe A."/>
            <person name="Abera B."/>
            <person name="Abreu J."/>
            <person name="Acer S.C."/>
            <person name="Aftuck L."/>
            <person name="Alexander A."/>
            <person name="An P."/>
            <person name="Anderson E."/>
            <person name="Anderson S."/>
            <person name="Arachi H."/>
            <person name="Azer M."/>
            <person name="Bachantsang P."/>
            <person name="Barry A."/>
            <person name="Bayul T."/>
            <person name="Berlin A."/>
            <person name="Bessette D."/>
            <person name="Bloom T."/>
            <person name="Blye J."/>
            <person name="Boguslavskiy L."/>
            <person name="Bonnet C."/>
            <person name="Boukhgalter B."/>
            <person name="Bourzgui I."/>
            <person name="Brown A."/>
            <person name="Cahill P."/>
            <person name="Channer S."/>
            <person name="Cheshatsang Y."/>
            <person name="Chuda L."/>
            <person name="Citroen M."/>
            <person name="Collymore A."/>
            <person name="Cooke P."/>
            <person name="Costello M."/>
            <person name="D'Aco K."/>
            <person name="Daza R."/>
            <person name="De Haan G."/>
            <person name="DeGray S."/>
            <person name="DeMaso C."/>
            <person name="Dhargay N."/>
            <person name="Dooley K."/>
            <person name="Dooley E."/>
            <person name="Doricent M."/>
            <person name="Dorje P."/>
            <person name="Dorjee K."/>
            <person name="Dupes A."/>
            <person name="Elong R."/>
            <person name="Falk J."/>
            <person name="Farina A."/>
            <person name="Faro S."/>
            <person name="Ferguson D."/>
            <person name="Fisher S."/>
            <person name="Foley C.D."/>
            <person name="Franke A."/>
            <person name="Friedrich D."/>
            <person name="Gadbois L."/>
            <person name="Gearin G."/>
            <person name="Gearin C.R."/>
            <person name="Giannoukos G."/>
            <person name="Goode T."/>
            <person name="Graham J."/>
            <person name="Grandbois E."/>
            <person name="Grewal S."/>
            <person name="Gyaltsen K."/>
            <person name="Hafez N."/>
            <person name="Hagos B."/>
            <person name="Hall J."/>
            <person name="Henson C."/>
            <person name="Hollinger A."/>
            <person name="Honan T."/>
            <person name="Huard M.D."/>
            <person name="Hughes L."/>
            <person name="Hurhula B."/>
            <person name="Husby M.E."/>
            <person name="Kamat A."/>
            <person name="Kanga B."/>
            <person name="Kashin S."/>
            <person name="Khazanovich D."/>
            <person name="Kisner P."/>
            <person name="Lance K."/>
            <person name="Lara M."/>
            <person name="Lee W."/>
            <person name="Lennon N."/>
            <person name="Letendre F."/>
            <person name="LeVine R."/>
            <person name="Lipovsky A."/>
            <person name="Liu X."/>
            <person name="Liu J."/>
            <person name="Liu S."/>
            <person name="Lokyitsang T."/>
            <person name="Lokyitsang Y."/>
            <person name="Lubonja R."/>
            <person name="Lui A."/>
            <person name="MacDonald P."/>
            <person name="Magnisalis V."/>
            <person name="Maru K."/>
            <person name="Matthews C."/>
            <person name="McCusker W."/>
            <person name="McDonough S."/>
            <person name="Mehta T."/>
            <person name="Meldrim J."/>
            <person name="Meneus L."/>
            <person name="Mihai O."/>
            <person name="Mihalev A."/>
            <person name="Mihova T."/>
            <person name="Mittelman R."/>
            <person name="Mlenga V."/>
            <person name="Montmayeur A."/>
            <person name="Mulrain L."/>
            <person name="Navidi A."/>
            <person name="Naylor J."/>
            <person name="Negash T."/>
            <person name="Nguyen T."/>
            <person name="Nguyen N."/>
            <person name="Nicol R."/>
            <person name="Norbu C."/>
            <person name="Norbu N."/>
            <person name="Novod N."/>
            <person name="O'Neill B."/>
            <person name="Osman S."/>
            <person name="Markiewicz E."/>
            <person name="Oyono O.L."/>
            <person name="Patti C."/>
            <person name="Phunkhang P."/>
            <person name="Pierre F."/>
            <person name="Priest M."/>
            <person name="Raghuraman S."/>
            <person name="Rege F."/>
            <person name="Reyes R."/>
            <person name="Rise C."/>
            <person name="Rogov P."/>
            <person name="Ross K."/>
            <person name="Ryan E."/>
            <person name="Settipalli S."/>
            <person name="Shea T."/>
            <person name="Sherpa N."/>
            <person name="Shi L."/>
            <person name="Shih D."/>
            <person name="Sparrow T."/>
            <person name="Spaulding J."/>
            <person name="Stalker J."/>
            <person name="Stange-Thomann N."/>
            <person name="Stavropoulos S."/>
            <person name="Stone C."/>
            <person name="Strader C."/>
            <person name="Tesfaye S."/>
            <person name="Thomson T."/>
            <person name="Thoulutsang Y."/>
            <person name="Thoulutsang D."/>
            <person name="Topham K."/>
            <person name="Topping I."/>
            <person name="Tsamla T."/>
            <person name="Vassiliev H."/>
            <person name="Vo A."/>
            <person name="Wangchuk T."/>
            <person name="Wangdi T."/>
            <person name="Weiand M."/>
            <person name="Wilkinson J."/>
            <person name="Wilson A."/>
            <person name="Yadav S."/>
            <person name="Young G."/>
            <person name="Yu Q."/>
            <person name="Zembek L."/>
            <person name="Zhong D."/>
            <person name="Zimmer A."/>
            <person name="Zwirko Z."/>
            <person name="Jaffe D.B."/>
            <person name="Alvarez P."/>
            <person name="Brockman W."/>
            <person name="Butler J."/>
            <person name="Chin C."/>
            <person name="Gnerre S."/>
            <person name="Grabherr M."/>
            <person name="Kleber M."/>
            <person name="Mauceli E."/>
            <person name="MacCallum I."/>
        </authorList>
    </citation>
    <scope>NUCLEOTIDE SEQUENCE [LARGE SCALE GENOMIC DNA]</scope>
    <source>
        <strain evidence="3">Tucson 15287-2541.00</strain>
    </source>
</reference>
<organism evidence="3">
    <name type="scientific">Drosophila grimshawi</name>
    <name type="common">Hawaiian fruit fly</name>
    <name type="synonym">Idiomyia grimshawi</name>
    <dbReference type="NCBI Taxonomy" id="7222"/>
    <lineage>
        <taxon>Eukaryota</taxon>
        <taxon>Metazoa</taxon>
        <taxon>Ecdysozoa</taxon>
        <taxon>Arthropoda</taxon>
        <taxon>Hexapoda</taxon>
        <taxon>Insecta</taxon>
        <taxon>Pterygota</taxon>
        <taxon>Neoptera</taxon>
        <taxon>Endopterygota</taxon>
        <taxon>Diptera</taxon>
        <taxon>Brachycera</taxon>
        <taxon>Muscomorpha</taxon>
        <taxon>Ephydroidea</taxon>
        <taxon>Drosophilidae</taxon>
        <taxon>Drosophila</taxon>
        <taxon>Hawaiian Drosophila</taxon>
    </lineage>
</organism>
<evidence type="ECO:0000259" key="1">
    <source>
        <dbReference type="PROSITE" id="PS50940"/>
    </source>
</evidence>
<dbReference type="eggNOG" id="ENOG502SZI5">
    <property type="taxonomic scope" value="Eukaryota"/>
</dbReference>
<feature type="domain" description="Chitin-binding type-2" evidence="1">
    <location>
        <begin position="202"/>
        <end position="266"/>
    </location>
</feature>
<protein>
    <submittedName>
        <fullName evidence="2">GH16715</fullName>
    </submittedName>
</protein>
<evidence type="ECO:0000313" key="2">
    <source>
        <dbReference type="EMBL" id="EDV97209.1"/>
    </source>
</evidence>
<dbReference type="OrthoDB" id="6020543at2759"/>
<gene>
    <name evidence="2" type="primary">Dgri\GH16715</name>
    <name evidence="2" type="ORF">Dgri_GH16715</name>
</gene>
<dbReference type="STRING" id="7222.B4J3B0"/>
<name>B4J3B0_DROGR</name>
<accession>B4J3B0</accession>
<dbReference type="SUPFAM" id="SSF57625">
    <property type="entry name" value="Invertebrate chitin-binding proteins"/>
    <property type="match status" value="4"/>
</dbReference>
<feature type="domain" description="Chitin-binding type-2" evidence="1">
    <location>
        <begin position="127"/>
        <end position="184"/>
    </location>
</feature>
<feature type="domain" description="Chitin-binding type-2" evidence="1">
    <location>
        <begin position="2"/>
        <end position="60"/>
    </location>
</feature>
<dbReference type="Pfam" id="PF01607">
    <property type="entry name" value="CBM_14"/>
    <property type="match status" value="2"/>
</dbReference>
<keyword evidence="3" id="KW-1185">Reference proteome</keyword>
<dbReference type="HOGENOM" id="CLU_045312_1_0_1"/>
<dbReference type="PhylomeDB" id="B4J3B0"/>
<dbReference type="InterPro" id="IPR002557">
    <property type="entry name" value="Chitin-bd_dom"/>
</dbReference>
<dbReference type="Proteomes" id="UP000001070">
    <property type="component" value="Unassembled WGS sequence"/>
</dbReference>
<dbReference type="PROSITE" id="PS50940">
    <property type="entry name" value="CHIT_BIND_II"/>
    <property type="match status" value="4"/>
</dbReference>
<dbReference type="AlphaFoldDB" id="B4J3B0"/>
<evidence type="ECO:0000313" key="3">
    <source>
        <dbReference type="Proteomes" id="UP000001070"/>
    </source>
</evidence>
<feature type="domain" description="Chitin-binding type-2" evidence="1">
    <location>
        <begin position="63"/>
        <end position="124"/>
    </location>
</feature>
<dbReference type="InterPro" id="IPR036508">
    <property type="entry name" value="Chitin-bd_dom_sf"/>
</dbReference>
<dbReference type="OMA" id="NSCSYDR"/>
<sequence length="329" mass="37064">MVKICSYWPGTGYIGDSSDCQGWGHCANNKLTARGQCPDSRFFDVYSGTCQQAHLVRCAPQHWELCAKRQSGEYVADPLDCRKYKICDDEWHSDADDELNYCAEGYVFSNSLQTCVSNVGGCPQETLDICAFMPNGNTLGDPLNCGLYKECQNGMGIPQACTAARYYNYKNGRCQLIRPKHCPSGEGDSYRPARNPPPLTDVSVCAKFYQDDTLGVQHISDAQTCYGYYTCNFRNAVARWHSCPWGTHFQWWSQKCVSPESYSCPYDRCGNLNAPFVSAINSGCTEYISCRNQISHRLAKCPEDYPYFDEKMGECVEYSLNYTVCFMNG</sequence>
<dbReference type="EMBL" id="CH916366">
    <property type="protein sequence ID" value="EDV97209.1"/>
    <property type="molecule type" value="Genomic_DNA"/>
</dbReference>
<dbReference type="InParanoid" id="B4J3B0"/>
<proteinExistence type="predicted"/>
<dbReference type="GO" id="GO:0008061">
    <property type="term" value="F:chitin binding"/>
    <property type="evidence" value="ECO:0007669"/>
    <property type="project" value="InterPro"/>
</dbReference>
<dbReference type="SMART" id="SM00494">
    <property type="entry name" value="ChtBD2"/>
    <property type="match status" value="5"/>
</dbReference>